<feature type="transmembrane region" description="Helical" evidence="9">
    <location>
        <begin position="534"/>
        <end position="562"/>
    </location>
</feature>
<evidence type="ECO:0000256" key="4">
    <source>
        <dbReference type="ARBA" id="ARBA00022692"/>
    </source>
</evidence>
<evidence type="ECO:0000256" key="3">
    <source>
        <dbReference type="ARBA" id="ARBA00022448"/>
    </source>
</evidence>
<feature type="transmembrane region" description="Helical" evidence="9">
    <location>
        <begin position="493"/>
        <end position="513"/>
    </location>
</feature>
<keyword evidence="3" id="KW-0813">Transport</keyword>
<keyword evidence="4 9" id="KW-0812">Transmembrane</keyword>
<dbReference type="PROSITE" id="PS50893">
    <property type="entry name" value="ABC_TRANSPORTER_2"/>
    <property type="match status" value="1"/>
</dbReference>
<evidence type="ECO:0000256" key="5">
    <source>
        <dbReference type="ARBA" id="ARBA00022741"/>
    </source>
</evidence>
<dbReference type="InterPro" id="IPR003439">
    <property type="entry name" value="ABC_transporter-like_ATP-bd"/>
</dbReference>
<evidence type="ECO:0000313" key="11">
    <source>
        <dbReference type="EMBL" id="KAI6652906.1"/>
    </source>
</evidence>
<dbReference type="SUPFAM" id="SSF52540">
    <property type="entry name" value="P-loop containing nucleoside triphosphate hydrolases"/>
    <property type="match status" value="1"/>
</dbReference>
<dbReference type="InterPro" id="IPR027417">
    <property type="entry name" value="P-loop_NTPase"/>
</dbReference>
<comment type="caution">
    <text evidence="11">The sequence shown here is derived from an EMBL/GenBank/DDBJ whole genome shotgun (WGS) entry which is preliminary data.</text>
</comment>
<feature type="transmembrane region" description="Helical" evidence="9">
    <location>
        <begin position="574"/>
        <end position="594"/>
    </location>
</feature>
<dbReference type="InterPro" id="IPR017871">
    <property type="entry name" value="ABC_transporter-like_CS"/>
</dbReference>
<feature type="transmembrane region" description="Helical" evidence="9">
    <location>
        <begin position="461"/>
        <end position="481"/>
    </location>
</feature>
<dbReference type="PROSITE" id="PS00211">
    <property type="entry name" value="ABC_TRANSPORTER_1"/>
    <property type="match status" value="1"/>
</dbReference>
<keyword evidence="5" id="KW-0547">Nucleotide-binding</keyword>
<feature type="transmembrane region" description="Helical" evidence="9">
    <location>
        <begin position="601"/>
        <end position="623"/>
    </location>
</feature>
<keyword evidence="12" id="KW-1185">Reference proteome</keyword>
<feature type="transmembrane region" description="Helical" evidence="9">
    <location>
        <begin position="692"/>
        <end position="716"/>
    </location>
</feature>
<gene>
    <name evidence="11" type="ORF">LOD99_4292</name>
</gene>
<dbReference type="Pfam" id="PF19055">
    <property type="entry name" value="ABC2_membrane_7"/>
    <property type="match status" value="1"/>
</dbReference>
<evidence type="ECO:0000256" key="7">
    <source>
        <dbReference type="ARBA" id="ARBA00022989"/>
    </source>
</evidence>
<keyword evidence="8 9" id="KW-0472">Membrane</keyword>
<dbReference type="PANTHER" id="PTHR48041">
    <property type="entry name" value="ABC TRANSPORTER G FAMILY MEMBER 28"/>
    <property type="match status" value="1"/>
</dbReference>
<dbReference type="CDD" id="cd03213">
    <property type="entry name" value="ABCG_EPDR"/>
    <property type="match status" value="1"/>
</dbReference>
<dbReference type="InterPro" id="IPR050352">
    <property type="entry name" value="ABCG_transporters"/>
</dbReference>
<accession>A0AAV7JW70</accession>
<evidence type="ECO:0000256" key="8">
    <source>
        <dbReference type="ARBA" id="ARBA00023136"/>
    </source>
</evidence>
<keyword evidence="7 9" id="KW-1133">Transmembrane helix</keyword>
<dbReference type="AlphaFoldDB" id="A0AAV7JW70"/>
<dbReference type="InterPro" id="IPR003593">
    <property type="entry name" value="AAA+_ATPase"/>
</dbReference>
<organism evidence="11 12">
    <name type="scientific">Oopsacas minuta</name>
    <dbReference type="NCBI Taxonomy" id="111878"/>
    <lineage>
        <taxon>Eukaryota</taxon>
        <taxon>Metazoa</taxon>
        <taxon>Porifera</taxon>
        <taxon>Hexactinellida</taxon>
        <taxon>Hexasterophora</taxon>
        <taxon>Lyssacinosida</taxon>
        <taxon>Leucopsacidae</taxon>
        <taxon>Oopsacas</taxon>
    </lineage>
</organism>
<evidence type="ECO:0000256" key="1">
    <source>
        <dbReference type="ARBA" id="ARBA00004141"/>
    </source>
</evidence>
<evidence type="ECO:0000256" key="2">
    <source>
        <dbReference type="ARBA" id="ARBA00005814"/>
    </source>
</evidence>
<name>A0AAV7JW70_9METZ</name>
<keyword evidence="6" id="KW-0067">ATP-binding</keyword>
<comment type="subcellular location">
    <subcellularLocation>
        <location evidence="1">Membrane</location>
        <topology evidence="1">Multi-pass membrane protein</topology>
    </subcellularLocation>
</comment>
<dbReference type="GO" id="GO:0140359">
    <property type="term" value="F:ABC-type transporter activity"/>
    <property type="evidence" value="ECO:0007669"/>
    <property type="project" value="InterPro"/>
</dbReference>
<dbReference type="InterPro" id="IPR043926">
    <property type="entry name" value="ABCG_dom"/>
</dbReference>
<proteinExistence type="inferred from homology"/>
<dbReference type="PANTHER" id="PTHR48041:SF139">
    <property type="entry name" value="PROTEIN SCARLET"/>
    <property type="match status" value="1"/>
</dbReference>
<dbReference type="EMBL" id="JAKMXF010000297">
    <property type="protein sequence ID" value="KAI6652906.1"/>
    <property type="molecule type" value="Genomic_DNA"/>
</dbReference>
<evidence type="ECO:0000256" key="9">
    <source>
        <dbReference type="SAM" id="Phobius"/>
    </source>
</evidence>
<feature type="domain" description="ABC transporter" evidence="10">
    <location>
        <begin position="129"/>
        <end position="375"/>
    </location>
</feature>
<dbReference type="Gene3D" id="3.40.50.300">
    <property type="entry name" value="P-loop containing nucleotide triphosphate hydrolases"/>
    <property type="match status" value="1"/>
</dbReference>
<dbReference type="GO" id="GO:0016887">
    <property type="term" value="F:ATP hydrolysis activity"/>
    <property type="evidence" value="ECO:0007669"/>
    <property type="project" value="InterPro"/>
</dbReference>
<dbReference type="Pfam" id="PF00005">
    <property type="entry name" value="ABC_tran"/>
    <property type="match status" value="1"/>
</dbReference>
<dbReference type="SMART" id="SM00382">
    <property type="entry name" value="AAA"/>
    <property type="match status" value="1"/>
</dbReference>
<evidence type="ECO:0000313" key="12">
    <source>
        <dbReference type="Proteomes" id="UP001165289"/>
    </source>
</evidence>
<dbReference type="GO" id="GO:0005886">
    <property type="term" value="C:plasma membrane"/>
    <property type="evidence" value="ECO:0007669"/>
    <property type="project" value="TreeGrafter"/>
</dbReference>
<dbReference type="Proteomes" id="UP001165289">
    <property type="component" value="Unassembled WGS sequence"/>
</dbReference>
<dbReference type="Pfam" id="PF01061">
    <property type="entry name" value="ABC2_membrane"/>
    <property type="match status" value="1"/>
</dbReference>
<dbReference type="InterPro" id="IPR013525">
    <property type="entry name" value="ABC2_TM"/>
</dbReference>
<comment type="similarity">
    <text evidence="2">Belongs to the ABC transporter superfamily. ABCG family. Eye pigment precursor importer (TC 3.A.1.204) subfamily.</text>
</comment>
<dbReference type="GO" id="GO:0005524">
    <property type="term" value="F:ATP binding"/>
    <property type="evidence" value="ECO:0007669"/>
    <property type="project" value="UniProtKB-KW"/>
</dbReference>
<evidence type="ECO:0000256" key="6">
    <source>
        <dbReference type="ARBA" id="ARBA00022840"/>
    </source>
</evidence>
<evidence type="ECO:0000259" key="10">
    <source>
        <dbReference type="PROSITE" id="PS50893"/>
    </source>
</evidence>
<sequence length="724" mass="81227">MSTLSPADKELDISETVVNEGEDVQPSNPVACKYHNKLFLLPDESIPEDNSTSIENVGLSSITEKDIKSVENVESGKANGDIAFRSDSNTLQMENSLIDPSKDVKKQISLVWDNINVSVKVRPNPIKLLASKCLKKEVIGVTEIPILRRVSGSVNPGNLLAILGSSGAGKTTFLNFLTHKALSVRTFKVAGEVFINGENCSRFELAQISAYVQQEDIFIGTITVKEHLIFNALLRMGNKFSYKEKLERVKQVIHVMGLNKCKNNTIGLPGYTKAISGGEKKRLSFATELLNNPMLLLADEPTSGLDSYLASTVVGCLKTLAKYGRTIMCTIHQPSSEVFSHFTHVMILSQGRVAYLGEREGMVAYFSKLNFMCPKNYNPADYVINILSVIPGKENVCKERIETVCNQHSLQYQHTESKSVTNNVNNSRPWYKPMKFTAPFWTQFLVVFWRELRATLRNKPLIVVRFLQQFFQGLLFGIVYWQIPDTYARIQNVAGLLFLSIIGQSIGNVMAVVHTFPGQLPVFWKEYFSGMYRIWVYFLTKTLAELPFFIFLPIFFALVVYFFAGLSVDAGKFFIFYFILVLAGNASLSLGYFISTVSPTIAIALAIAPLLIIPFMIFGGLFAQSGSLLSWLTWIEYISWFKYGFEGLMVNEWVGYKFSNDTINACLNSTMNACFKTGEDVLGFYNLNADNFWLDVGAIFVILIVLRVIAFVALMIHTLIRAYV</sequence>
<protein>
    <submittedName>
        <fullName evidence="11">Protein white</fullName>
    </submittedName>
</protein>
<reference evidence="11 12" key="1">
    <citation type="journal article" date="2023" name="BMC Biol.">
        <title>The compact genome of the sponge Oopsacas minuta (Hexactinellida) is lacking key metazoan core genes.</title>
        <authorList>
            <person name="Santini S."/>
            <person name="Schenkelaars Q."/>
            <person name="Jourda C."/>
            <person name="Duchesne M."/>
            <person name="Belahbib H."/>
            <person name="Rocher C."/>
            <person name="Selva M."/>
            <person name="Riesgo A."/>
            <person name="Vervoort M."/>
            <person name="Leys S.P."/>
            <person name="Kodjabachian L."/>
            <person name="Le Bivic A."/>
            <person name="Borchiellini C."/>
            <person name="Claverie J.M."/>
            <person name="Renard E."/>
        </authorList>
    </citation>
    <scope>NUCLEOTIDE SEQUENCE [LARGE SCALE GENOMIC DNA]</scope>
    <source>
        <strain evidence="11">SPO-2</strain>
    </source>
</reference>